<evidence type="ECO:0000256" key="1">
    <source>
        <dbReference type="SAM" id="SignalP"/>
    </source>
</evidence>
<keyword evidence="1" id="KW-0732">Signal</keyword>
<evidence type="ECO:0000313" key="2">
    <source>
        <dbReference type="EMBL" id="OGK02020.1"/>
    </source>
</evidence>
<feature type="signal peptide" evidence="1">
    <location>
        <begin position="1"/>
        <end position="18"/>
    </location>
</feature>
<gene>
    <name evidence="2" type="ORF">A2519_17565</name>
</gene>
<organism evidence="2 3">
    <name type="scientific">Candidatus Raymondbacteria bacterium RIFOXYD12_FULL_49_13</name>
    <dbReference type="NCBI Taxonomy" id="1817890"/>
    <lineage>
        <taxon>Bacteria</taxon>
        <taxon>Raymondiibacteriota</taxon>
    </lineage>
</organism>
<dbReference type="EMBL" id="MFYX01000114">
    <property type="protein sequence ID" value="OGK02020.1"/>
    <property type="molecule type" value="Genomic_DNA"/>
</dbReference>
<protein>
    <recommendedName>
        <fullName evidence="4">Secretion system C-terminal sorting domain-containing protein</fullName>
    </recommendedName>
</protein>
<evidence type="ECO:0008006" key="4">
    <source>
        <dbReference type="Google" id="ProtNLM"/>
    </source>
</evidence>
<accession>A0A1F7F5U2</accession>
<evidence type="ECO:0000313" key="3">
    <source>
        <dbReference type="Proteomes" id="UP000179243"/>
    </source>
</evidence>
<dbReference type="Proteomes" id="UP000179243">
    <property type="component" value="Unassembled WGS sequence"/>
</dbReference>
<comment type="caution">
    <text evidence="2">The sequence shown here is derived from an EMBL/GenBank/DDBJ whole genome shotgun (WGS) entry which is preliminary data.</text>
</comment>
<dbReference type="AlphaFoldDB" id="A0A1F7F5U2"/>
<proteinExistence type="predicted"/>
<sequence length="346" mass="37645">MKKLALFLILSCAVLSFAQYDYSWGLASNPYWISRGSQAARWIDTAFSDLSSCASSDVYKIITVVGDSSYLYADLFTYGFNMSGNPHFFMNAKVTINKLDLYSMAFIGLTSYGFATPYGNNGSTGIMVGFGRTYDGPIFGIYASNGTIYNSKDTVQTGLLSEGHSYAIVCSTSSSGSVLYAKLRDGCTNIALMTLQIPYTVSSYAYLGIDYFTAAMNGYQSDNGKGYATMRYFLDSLYLAGGDIATESEQKVFKNEEPEISISPNPFNPFTRIAVRMPQAEGSDDVTIEILNLYGKLIQKLPAARCSASGGPAEFIWDASAFPSGTYIAKAVIDGRVYSKALILLK</sequence>
<name>A0A1F7F5U2_UNCRA</name>
<feature type="chain" id="PRO_5009528415" description="Secretion system C-terminal sorting domain-containing protein" evidence="1">
    <location>
        <begin position="19"/>
        <end position="346"/>
    </location>
</feature>
<reference evidence="2 3" key="1">
    <citation type="journal article" date="2016" name="Nat. Commun.">
        <title>Thousands of microbial genomes shed light on interconnected biogeochemical processes in an aquifer system.</title>
        <authorList>
            <person name="Anantharaman K."/>
            <person name="Brown C.T."/>
            <person name="Hug L.A."/>
            <person name="Sharon I."/>
            <person name="Castelle C.J."/>
            <person name="Probst A.J."/>
            <person name="Thomas B.C."/>
            <person name="Singh A."/>
            <person name="Wilkins M.J."/>
            <person name="Karaoz U."/>
            <person name="Brodie E.L."/>
            <person name="Williams K.H."/>
            <person name="Hubbard S.S."/>
            <person name="Banfield J.F."/>
        </authorList>
    </citation>
    <scope>NUCLEOTIDE SEQUENCE [LARGE SCALE GENOMIC DNA]</scope>
</reference>